<sequence>MEPINQQHQTTTTTGRRLRRGEGDENACVTTLVRKEAKIDRKVTSEQKGKTERGMISGIAYAAADLATALEPVPYVGSFSALGSLVGNALGRFTEALGFEKPVDMQLPTKIRRRYMNLTHGEGMDQAEVLATDPANHVDQLGREAMSSAHDHSLLDLIQIPQIVAKFTVTSERAGANLFTMPVHPLYSPANELVAPATIASNPTYGAYICNLFKHWRGSMRYTFKVFASNFHSGRIRITWIPTYGSYQKIGNIGDDIYHAAGRVIDIRGNTETSFEIPYLLSQPFAKSNVNEIIYLNELCRQTQKNITTGVEEGYKAMDFSTQGRQLYNGSLIVTVETPMTFPSVPIPTIEIVVYQSCGHDFQLAEPTTEAHSNTQFRRNNTAALLPFIPANQTDATKAESEVYFASNYPVNNPPTALTGMSDTGSVIPEDVKKEGLVEDGSGETPAPVVIAEPATTFEDQAVLDQTAPETPQTSEVDQQQPLQEILAFLARPRPILRHEWTTSDAPGYCLVIDPLSEFLKHNIIREKIARYQYIKADVVIEIRMNGTRFHYGAWGYAGVPMGAANSLLHTSLTYLSGFNGGVLTPDTESAHTIRMPFIYNKPFFDANEIGTAPILGNYPSSGYNGSSDGLVNKVNNGYLVSYPITSLRGGTVSQAEVSSVGISYFVHLENVVLEGYTPLTSTLPNSTVTTFSELALPEFVAGTASSNPRCKNTIDAILGFVYPVTLAAKPKPEMDETPDFSEGPPKVPADDSKLKDNGLDVTSLVDAGVFGERHARQINQTDVFIDTSGDITKEGYTNDELYGTSPPISSFRPRIVPPGAIHGEIITNVKQLISKPGTGFIINTVNSVPTFVAHFGTKHPRINQLRVDRGPTQKQWSNVSTVTANRAGDTCWLTALRTIFLIERGSVAYKIIMRGTNSGEVPVAVNRNSKKAWITACSGINLPLLATNAPIVSDANTRQPDQYAKSSDYVPGTATYPAEYIVPYHSDCYFHYVPRFLYSSLAAPQVAYMPQPIDCPGLDVKTFINQHLPEGAITIAMSAGDDFQFSHPIPPPTIYYTLGRNPDSLWTF</sequence>
<dbReference type="InterPro" id="IPR033703">
    <property type="entry name" value="Rhv-like"/>
</dbReference>
<dbReference type="Gene3D" id="2.60.120.20">
    <property type="match status" value="3"/>
</dbReference>
<feature type="domain" description="Dicistrovirus capsid-polyprotein C-terminal" evidence="6">
    <location>
        <begin position="822"/>
        <end position="1055"/>
    </location>
</feature>
<proteinExistence type="predicted"/>
<dbReference type="InterPro" id="IPR001676">
    <property type="entry name" value="Picornavirus_capsid"/>
</dbReference>
<dbReference type="Pfam" id="PF00073">
    <property type="entry name" value="Rhv"/>
    <property type="match status" value="2"/>
</dbReference>
<feature type="region of interest" description="Disordered" evidence="4">
    <location>
        <begin position="733"/>
        <end position="755"/>
    </location>
</feature>
<dbReference type="CDD" id="cd00205">
    <property type="entry name" value="rhv_like"/>
    <property type="match status" value="1"/>
</dbReference>
<dbReference type="InterPro" id="IPR029053">
    <property type="entry name" value="Viral_coat"/>
</dbReference>
<keyword evidence="3" id="KW-0946">Virion</keyword>
<evidence type="ECO:0000256" key="2">
    <source>
        <dbReference type="ARBA" id="ARBA00022561"/>
    </source>
</evidence>
<dbReference type="EMBL" id="MZ556252">
    <property type="protein sequence ID" value="UBJ26095.1"/>
    <property type="molecule type" value="Genomic_RNA"/>
</dbReference>
<evidence type="ECO:0000259" key="6">
    <source>
        <dbReference type="Pfam" id="PF08762"/>
    </source>
</evidence>
<evidence type="ECO:0000259" key="5">
    <source>
        <dbReference type="Pfam" id="PF00073"/>
    </source>
</evidence>
<reference evidence="7" key="1">
    <citation type="submission" date="2021-07" db="EMBL/GenBank/DDBJ databases">
        <title>Communication and adaptive evolution of viruses within giant pandas and their associated organisms in a local ecological environment.</title>
        <authorList>
            <person name="Zhao M."/>
            <person name="Liu S."/>
            <person name="Zhang W."/>
        </authorList>
    </citation>
    <scope>NUCLEOTIDE SEQUENCE</scope>
    <source>
        <strain evidence="7">Rpf103PicorV02-8</strain>
    </source>
</reference>
<evidence type="ECO:0000256" key="4">
    <source>
        <dbReference type="SAM" id="MobiDB-lite"/>
    </source>
</evidence>
<feature type="domain" description="Picornavirus capsid" evidence="5">
    <location>
        <begin position="209"/>
        <end position="285"/>
    </location>
</feature>
<keyword evidence="2" id="KW-0167">Capsid protein</keyword>
<protein>
    <submittedName>
        <fullName evidence="7">Uncharacterized protein</fullName>
    </submittedName>
</protein>
<organism evidence="7">
    <name type="scientific">Red panda picorna-like virus</name>
    <dbReference type="NCBI Taxonomy" id="2864000"/>
    <lineage>
        <taxon>Viruses</taxon>
        <taxon>Riboviria</taxon>
        <taxon>Orthornavirae</taxon>
        <taxon>Pisuviricota</taxon>
        <taxon>Pisoniviricetes</taxon>
        <taxon>Picornavirales</taxon>
    </lineage>
</organism>
<dbReference type="GO" id="GO:0005198">
    <property type="term" value="F:structural molecule activity"/>
    <property type="evidence" value="ECO:0007669"/>
    <property type="project" value="InterPro"/>
</dbReference>
<dbReference type="GO" id="GO:0019028">
    <property type="term" value="C:viral capsid"/>
    <property type="evidence" value="ECO:0007669"/>
    <property type="project" value="UniProtKB-KW"/>
</dbReference>
<dbReference type="SUPFAM" id="SSF88633">
    <property type="entry name" value="Positive stranded ssRNA viruses"/>
    <property type="match status" value="3"/>
</dbReference>
<evidence type="ECO:0000256" key="3">
    <source>
        <dbReference type="ARBA" id="ARBA00022844"/>
    </source>
</evidence>
<feature type="region of interest" description="Disordered" evidence="4">
    <location>
        <begin position="1"/>
        <end position="25"/>
    </location>
</feature>
<name>A0A8K1HHH3_9VIRU</name>
<feature type="domain" description="Picornavirus capsid" evidence="5">
    <location>
        <begin position="500"/>
        <end position="603"/>
    </location>
</feature>
<dbReference type="InterPro" id="IPR014872">
    <property type="entry name" value="Dicistrovirus_capsid-polyPr_C"/>
</dbReference>
<comment type="subcellular location">
    <subcellularLocation>
        <location evidence="1">Virion</location>
    </subcellularLocation>
</comment>
<evidence type="ECO:0000313" key="7">
    <source>
        <dbReference type="EMBL" id="UBJ26095.1"/>
    </source>
</evidence>
<dbReference type="Pfam" id="PF08762">
    <property type="entry name" value="CRPV_capsid"/>
    <property type="match status" value="1"/>
</dbReference>
<accession>A0A8K1HHH3</accession>
<evidence type="ECO:0000256" key="1">
    <source>
        <dbReference type="ARBA" id="ARBA00004328"/>
    </source>
</evidence>